<gene>
    <name evidence="1" type="primary">thiS</name>
    <name evidence="1" type="ORF">F7D14_04665</name>
</gene>
<proteinExistence type="predicted"/>
<evidence type="ECO:0000313" key="1">
    <source>
        <dbReference type="EMBL" id="QGM96837.1"/>
    </source>
</evidence>
<dbReference type="InterPro" id="IPR012675">
    <property type="entry name" value="Beta-grasp_dom_sf"/>
</dbReference>
<dbReference type="NCBIfam" id="TIGR01683">
    <property type="entry name" value="thiS"/>
    <property type="match status" value="1"/>
</dbReference>
<reference evidence="1 2" key="1">
    <citation type="submission" date="2019-09" db="EMBL/GenBank/DDBJ databases">
        <title>Isolation and complete genome sequencing of Methylocystis species.</title>
        <authorList>
            <person name="Rumah B.L."/>
            <person name="Stead C.E."/>
            <person name="Stevens B.C."/>
            <person name="Minton N.P."/>
            <person name="Grosse-Honebrink A."/>
            <person name="Zhang Y."/>
        </authorList>
    </citation>
    <scope>NUCLEOTIDE SEQUENCE [LARGE SCALE GENOMIC DNA]</scope>
    <source>
        <strain evidence="1 2">BRCS2</strain>
    </source>
</reference>
<accession>A0A6B8LWS8</accession>
<dbReference type="CDD" id="cd00565">
    <property type="entry name" value="Ubl_ThiS"/>
    <property type="match status" value="1"/>
</dbReference>
<dbReference type="SUPFAM" id="SSF54285">
    <property type="entry name" value="MoaD/ThiS"/>
    <property type="match status" value="1"/>
</dbReference>
<dbReference type="PANTHER" id="PTHR34472">
    <property type="entry name" value="SULFUR CARRIER PROTEIN THIS"/>
    <property type="match status" value="1"/>
</dbReference>
<dbReference type="InterPro" id="IPR003749">
    <property type="entry name" value="ThiS/MoaD-like"/>
</dbReference>
<dbReference type="KEGG" id="mpar:F7D14_04665"/>
<dbReference type="Pfam" id="PF02597">
    <property type="entry name" value="ThiS"/>
    <property type="match status" value="1"/>
</dbReference>
<organism evidence="1 2">
    <name type="scientific">Methylocystis parvus</name>
    <dbReference type="NCBI Taxonomy" id="134"/>
    <lineage>
        <taxon>Bacteria</taxon>
        <taxon>Pseudomonadati</taxon>
        <taxon>Pseudomonadota</taxon>
        <taxon>Alphaproteobacteria</taxon>
        <taxon>Hyphomicrobiales</taxon>
        <taxon>Methylocystaceae</taxon>
        <taxon>Methylocystis</taxon>
    </lineage>
</organism>
<dbReference type="Gene3D" id="3.10.20.30">
    <property type="match status" value="1"/>
</dbReference>
<protein>
    <submittedName>
        <fullName evidence="1">Sulfur carrier protein ThiS</fullName>
    </submittedName>
</protein>
<dbReference type="Proteomes" id="UP000422569">
    <property type="component" value="Chromosome"/>
</dbReference>
<dbReference type="EMBL" id="CP044331">
    <property type="protein sequence ID" value="QGM96837.1"/>
    <property type="molecule type" value="Genomic_DNA"/>
</dbReference>
<keyword evidence="2" id="KW-1185">Reference proteome</keyword>
<dbReference type="InterPro" id="IPR010035">
    <property type="entry name" value="Thi_S"/>
</dbReference>
<name>A0A6B8LWS8_9HYPH</name>
<sequence length="65" mass="7314">MRIQVNGRPRDVESSTLEALLRELGYEDQKVGTALNQEFVRDKDRNTTLLQEGDAVEIVTPRQGG</sequence>
<evidence type="ECO:0000313" key="2">
    <source>
        <dbReference type="Proteomes" id="UP000422569"/>
    </source>
</evidence>
<dbReference type="InterPro" id="IPR016155">
    <property type="entry name" value="Mopterin_synth/thiamin_S_b"/>
</dbReference>
<dbReference type="PANTHER" id="PTHR34472:SF1">
    <property type="entry name" value="SULFUR CARRIER PROTEIN THIS"/>
    <property type="match status" value="1"/>
</dbReference>
<dbReference type="AlphaFoldDB" id="A0A6B8LWS8"/>